<dbReference type="InterPro" id="IPR001647">
    <property type="entry name" value="HTH_TetR"/>
</dbReference>
<dbReference type="PROSITE" id="PS50977">
    <property type="entry name" value="HTH_TETR_2"/>
    <property type="match status" value="1"/>
</dbReference>
<feature type="region of interest" description="Disordered" evidence="3">
    <location>
        <begin position="1"/>
        <end position="31"/>
    </location>
</feature>
<evidence type="ECO:0000256" key="1">
    <source>
        <dbReference type="ARBA" id="ARBA00023125"/>
    </source>
</evidence>
<dbReference type="PANTHER" id="PTHR30055:SF184">
    <property type="entry name" value="HTH-TYPE TRANSCRIPTIONAL REGULATOR ETHR"/>
    <property type="match status" value="1"/>
</dbReference>
<dbReference type="AlphaFoldDB" id="A0A941EMI7"/>
<protein>
    <submittedName>
        <fullName evidence="5">TetR/AcrR family transcriptional regulator</fullName>
    </submittedName>
</protein>
<feature type="domain" description="HTH tetR-type" evidence="4">
    <location>
        <begin position="31"/>
        <end position="91"/>
    </location>
</feature>
<dbReference type="Gene3D" id="1.10.357.10">
    <property type="entry name" value="Tetracycline Repressor, domain 2"/>
    <property type="match status" value="1"/>
</dbReference>
<reference evidence="5" key="1">
    <citation type="submission" date="2021-04" db="EMBL/GenBank/DDBJ databases">
        <title>Genome based classification of Actinospica acidithermotolerans sp. nov., an actinobacterium isolated from an Indonesian hot spring.</title>
        <authorList>
            <person name="Kusuma A.B."/>
            <person name="Putra K.E."/>
            <person name="Nafisah S."/>
            <person name="Loh J."/>
            <person name="Nouioui I."/>
            <person name="Goodfellow M."/>
        </authorList>
    </citation>
    <scope>NUCLEOTIDE SEQUENCE</scope>
    <source>
        <strain evidence="5">CSCA 57</strain>
    </source>
</reference>
<name>A0A941EMI7_9ACTN</name>
<sequence>MSRAVKSPGAEDQAANGQIRRRRQPVQARSRETVERILEAADAFIEEGGLDAVTTRNVAERAGITPPSLYRFFADREQVLDALIEQHLERLGAFLAEAEQRWAPGSAAEFVARELDTFAAYFKGHHNMARLWFDGRVSPTVRAEVGRYQHRTAQRLHALAISAGFATACNDPRIFVLAVELGDRVLDLAFRERNEPDPHVIRHGHTALTAYLEAALRQ</sequence>
<dbReference type="InterPro" id="IPR050109">
    <property type="entry name" value="HTH-type_TetR-like_transc_reg"/>
</dbReference>
<evidence type="ECO:0000313" key="6">
    <source>
        <dbReference type="Proteomes" id="UP000675781"/>
    </source>
</evidence>
<gene>
    <name evidence="5" type="ORF">KDL01_17865</name>
</gene>
<dbReference type="InterPro" id="IPR009057">
    <property type="entry name" value="Homeodomain-like_sf"/>
</dbReference>
<dbReference type="RefSeq" id="WP_051450433.1">
    <property type="nucleotide sequence ID" value="NZ_JAGSOG010000084.1"/>
</dbReference>
<accession>A0A941EMI7</accession>
<evidence type="ECO:0000259" key="4">
    <source>
        <dbReference type="PROSITE" id="PS50977"/>
    </source>
</evidence>
<feature type="DNA-binding region" description="H-T-H motif" evidence="2">
    <location>
        <begin position="54"/>
        <end position="73"/>
    </location>
</feature>
<evidence type="ECO:0000313" key="5">
    <source>
        <dbReference type="EMBL" id="MBR7835145.1"/>
    </source>
</evidence>
<dbReference type="Pfam" id="PF17918">
    <property type="entry name" value="TetR_C_15"/>
    <property type="match status" value="1"/>
</dbReference>
<comment type="caution">
    <text evidence="5">The sequence shown here is derived from an EMBL/GenBank/DDBJ whole genome shotgun (WGS) entry which is preliminary data.</text>
</comment>
<dbReference type="PANTHER" id="PTHR30055">
    <property type="entry name" value="HTH-TYPE TRANSCRIPTIONAL REGULATOR RUTR"/>
    <property type="match status" value="1"/>
</dbReference>
<dbReference type="Proteomes" id="UP000675781">
    <property type="component" value="Unassembled WGS sequence"/>
</dbReference>
<evidence type="ECO:0000256" key="2">
    <source>
        <dbReference type="PROSITE-ProRule" id="PRU00335"/>
    </source>
</evidence>
<dbReference type="SUPFAM" id="SSF46689">
    <property type="entry name" value="Homeodomain-like"/>
    <property type="match status" value="1"/>
</dbReference>
<proteinExistence type="predicted"/>
<organism evidence="5 6">
    <name type="scientific">Actinospica durhamensis</name>
    <dbReference type="NCBI Taxonomy" id="1508375"/>
    <lineage>
        <taxon>Bacteria</taxon>
        <taxon>Bacillati</taxon>
        <taxon>Actinomycetota</taxon>
        <taxon>Actinomycetes</taxon>
        <taxon>Catenulisporales</taxon>
        <taxon>Actinospicaceae</taxon>
        <taxon>Actinospica</taxon>
    </lineage>
</organism>
<evidence type="ECO:0000256" key="3">
    <source>
        <dbReference type="SAM" id="MobiDB-lite"/>
    </source>
</evidence>
<dbReference type="GO" id="GO:0003700">
    <property type="term" value="F:DNA-binding transcription factor activity"/>
    <property type="evidence" value="ECO:0007669"/>
    <property type="project" value="TreeGrafter"/>
</dbReference>
<dbReference type="InterPro" id="IPR041669">
    <property type="entry name" value="TetR_C_15"/>
</dbReference>
<dbReference type="Pfam" id="PF00440">
    <property type="entry name" value="TetR_N"/>
    <property type="match status" value="1"/>
</dbReference>
<dbReference type="PRINTS" id="PR00455">
    <property type="entry name" value="HTHTETR"/>
</dbReference>
<dbReference type="EMBL" id="JAGSOG010000084">
    <property type="protein sequence ID" value="MBR7835145.1"/>
    <property type="molecule type" value="Genomic_DNA"/>
</dbReference>
<dbReference type="GO" id="GO:0000976">
    <property type="term" value="F:transcription cis-regulatory region binding"/>
    <property type="evidence" value="ECO:0007669"/>
    <property type="project" value="TreeGrafter"/>
</dbReference>
<keyword evidence="6" id="KW-1185">Reference proteome</keyword>
<keyword evidence="1 2" id="KW-0238">DNA-binding</keyword>